<evidence type="ECO:0000259" key="11">
    <source>
        <dbReference type="Pfam" id="PF04083"/>
    </source>
</evidence>
<feature type="domain" description="Partial AB-hydrolase lipase" evidence="11">
    <location>
        <begin position="54"/>
        <end position="112"/>
    </location>
</feature>
<dbReference type="SUPFAM" id="SSF53474">
    <property type="entry name" value="alpha/beta-Hydrolases"/>
    <property type="match status" value="1"/>
</dbReference>
<dbReference type="InterPro" id="IPR025483">
    <property type="entry name" value="Lipase_euk"/>
</dbReference>
<sequence>MLLLIFLISILASTNAGLLGDLINKIFKLDPLERIPFMPNLITIPEDAQLTSMEIISKYGYNGEIHKVTTGDGYILELHRITGRTNFNNSEVQKPVAFVMHGILCTSMCWLLPGPEKSIAFLLADEGYDVWLGNARGTSYSNTHTSDNIKPKAYWNFSWHEIGVYDLPAMIDYIVKTTGRKKMFYLGHSQGTTSFFVMTIKRPKYQNYIEEMYALSPVAYCGRMKSPLQVVAQFSVGLDYFWDLIGTHKFNPNHDFIKAIRQSVCAEKAFTQPICSNFLFLLCGFNVEQFDTALLPVILGQFPDSVSTKQIIHYGQLIKSGTLSSPDEFKQFDYGILGNTNVYGSLNPPNYDLSKIKVPVYLYYSENDWLADVKDVEKLYKELGNPSGKTLIANKKFNHLDYMWAKDVKKLVYDQIISRMKKKSR</sequence>
<keyword evidence="6" id="KW-0325">Glycoprotein</keyword>
<evidence type="ECO:0000256" key="9">
    <source>
        <dbReference type="SAM" id="SignalP"/>
    </source>
</evidence>
<feature type="active site" description="Charge relay system" evidence="8">
    <location>
        <position position="368"/>
    </location>
</feature>
<keyword evidence="13" id="KW-1185">Reference proteome</keyword>
<accession>A0A151JR23</accession>
<feature type="chain" id="PRO_5007582917" description="Lipase" evidence="9">
    <location>
        <begin position="17"/>
        <end position="425"/>
    </location>
</feature>
<feature type="active site" description="Charge relay system" evidence="8">
    <location>
        <position position="399"/>
    </location>
</feature>
<keyword evidence="5" id="KW-0443">Lipid metabolism</keyword>
<dbReference type="PIRSF" id="PIRSF000862">
    <property type="entry name" value="Steryl_ester_lip"/>
    <property type="match status" value="1"/>
</dbReference>
<evidence type="ECO:0000256" key="1">
    <source>
        <dbReference type="ARBA" id="ARBA00010701"/>
    </source>
</evidence>
<evidence type="ECO:0000313" key="13">
    <source>
        <dbReference type="Proteomes" id="UP000078492"/>
    </source>
</evidence>
<evidence type="ECO:0000256" key="8">
    <source>
        <dbReference type="PIRSR" id="PIRSR000862-1"/>
    </source>
</evidence>
<feature type="domain" description="AB hydrolase-1" evidence="10">
    <location>
        <begin position="119"/>
        <end position="217"/>
    </location>
</feature>
<evidence type="ECO:0000259" key="10">
    <source>
        <dbReference type="Pfam" id="PF00561"/>
    </source>
</evidence>
<reference evidence="12 13" key="1">
    <citation type="submission" date="2015-09" db="EMBL/GenBank/DDBJ databases">
        <title>Trachymyrmex cornetzi WGS genome.</title>
        <authorList>
            <person name="Nygaard S."/>
            <person name="Hu H."/>
            <person name="Boomsma J."/>
            <person name="Zhang G."/>
        </authorList>
    </citation>
    <scope>NUCLEOTIDE SEQUENCE [LARGE SCALE GENOMIC DNA]</scope>
    <source>
        <strain evidence="12">Tcor2-1</strain>
        <tissue evidence="12">Whole body</tissue>
    </source>
</reference>
<name>A0A151JR23_9HYME</name>
<keyword evidence="2 9" id="KW-0732">Signal</keyword>
<keyword evidence="4 7" id="KW-0442">Lipid degradation</keyword>
<gene>
    <name evidence="12" type="ORF">ALC57_00827</name>
</gene>
<dbReference type="GO" id="GO:0016042">
    <property type="term" value="P:lipid catabolic process"/>
    <property type="evidence" value="ECO:0007669"/>
    <property type="project" value="UniProtKB-KW"/>
</dbReference>
<comment type="similarity">
    <text evidence="1 7">Belongs to the AB hydrolase superfamily. Lipase family.</text>
</comment>
<protein>
    <recommendedName>
        <fullName evidence="7">Lipase</fullName>
    </recommendedName>
</protein>
<feature type="active site" description="Nucleophile" evidence="8">
    <location>
        <position position="189"/>
    </location>
</feature>
<evidence type="ECO:0000256" key="6">
    <source>
        <dbReference type="ARBA" id="ARBA00023180"/>
    </source>
</evidence>
<evidence type="ECO:0000256" key="2">
    <source>
        <dbReference type="ARBA" id="ARBA00022729"/>
    </source>
</evidence>
<evidence type="ECO:0000256" key="7">
    <source>
        <dbReference type="PIRNR" id="PIRNR000862"/>
    </source>
</evidence>
<dbReference type="Pfam" id="PF04083">
    <property type="entry name" value="Abhydro_lipase"/>
    <property type="match status" value="1"/>
</dbReference>
<evidence type="ECO:0000256" key="4">
    <source>
        <dbReference type="ARBA" id="ARBA00022963"/>
    </source>
</evidence>
<evidence type="ECO:0000256" key="3">
    <source>
        <dbReference type="ARBA" id="ARBA00022801"/>
    </source>
</evidence>
<evidence type="ECO:0000256" key="5">
    <source>
        <dbReference type="ARBA" id="ARBA00023098"/>
    </source>
</evidence>
<dbReference type="GO" id="GO:0016788">
    <property type="term" value="F:hydrolase activity, acting on ester bonds"/>
    <property type="evidence" value="ECO:0007669"/>
    <property type="project" value="InterPro"/>
</dbReference>
<dbReference type="Pfam" id="PF00561">
    <property type="entry name" value="Abhydrolase_1"/>
    <property type="match status" value="1"/>
</dbReference>
<evidence type="ECO:0000313" key="12">
    <source>
        <dbReference type="EMBL" id="KYN29724.1"/>
    </source>
</evidence>
<dbReference type="InterPro" id="IPR029058">
    <property type="entry name" value="AB_hydrolase_fold"/>
</dbReference>
<dbReference type="Gene3D" id="3.40.50.1820">
    <property type="entry name" value="alpha/beta hydrolase"/>
    <property type="match status" value="1"/>
</dbReference>
<organism evidence="12 13">
    <name type="scientific">Trachymyrmex cornetzi</name>
    <dbReference type="NCBI Taxonomy" id="471704"/>
    <lineage>
        <taxon>Eukaryota</taxon>
        <taxon>Metazoa</taxon>
        <taxon>Ecdysozoa</taxon>
        <taxon>Arthropoda</taxon>
        <taxon>Hexapoda</taxon>
        <taxon>Insecta</taxon>
        <taxon>Pterygota</taxon>
        <taxon>Neoptera</taxon>
        <taxon>Endopterygota</taxon>
        <taxon>Hymenoptera</taxon>
        <taxon>Apocrita</taxon>
        <taxon>Aculeata</taxon>
        <taxon>Formicoidea</taxon>
        <taxon>Formicidae</taxon>
        <taxon>Myrmicinae</taxon>
        <taxon>Trachymyrmex</taxon>
    </lineage>
</organism>
<dbReference type="STRING" id="471704.A0A151JR23"/>
<dbReference type="FunFam" id="3.40.50.1820:FF:000021">
    <property type="entry name" value="Lipase"/>
    <property type="match status" value="1"/>
</dbReference>
<dbReference type="Proteomes" id="UP000078492">
    <property type="component" value="Unassembled WGS sequence"/>
</dbReference>
<dbReference type="InterPro" id="IPR000073">
    <property type="entry name" value="AB_hydrolase_1"/>
</dbReference>
<dbReference type="AlphaFoldDB" id="A0A151JR23"/>
<proteinExistence type="inferred from homology"/>
<dbReference type="EMBL" id="KQ978623">
    <property type="protein sequence ID" value="KYN29724.1"/>
    <property type="molecule type" value="Genomic_DNA"/>
</dbReference>
<feature type="signal peptide" evidence="9">
    <location>
        <begin position="1"/>
        <end position="16"/>
    </location>
</feature>
<keyword evidence="3 7" id="KW-0378">Hydrolase</keyword>
<dbReference type="PANTHER" id="PTHR11005">
    <property type="entry name" value="LYSOSOMAL ACID LIPASE-RELATED"/>
    <property type="match status" value="1"/>
</dbReference>
<dbReference type="InterPro" id="IPR006693">
    <property type="entry name" value="AB_hydrolase_lipase"/>
</dbReference>